<organism evidence="3 4">
    <name type="scientific">Henosepilachna vigintioctopunctata</name>
    <dbReference type="NCBI Taxonomy" id="420089"/>
    <lineage>
        <taxon>Eukaryota</taxon>
        <taxon>Metazoa</taxon>
        <taxon>Ecdysozoa</taxon>
        <taxon>Arthropoda</taxon>
        <taxon>Hexapoda</taxon>
        <taxon>Insecta</taxon>
        <taxon>Pterygota</taxon>
        <taxon>Neoptera</taxon>
        <taxon>Endopterygota</taxon>
        <taxon>Coleoptera</taxon>
        <taxon>Polyphaga</taxon>
        <taxon>Cucujiformia</taxon>
        <taxon>Coccinelloidea</taxon>
        <taxon>Coccinellidae</taxon>
        <taxon>Epilachninae</taxon>
        <taxon>Epilachnini</taxon>
        <taxon>Henosepilachna</taxon>
    </lineage>
</organism>
<feature type="transmembrane region" description="Helical" evidence="2">
    <location>
        <begin position="6"/>
        <end position="27"/>
    </location>
</feature>
<evidence type="ECO:0000256" key="1">
    <source>
        <dbReference type="SAM" id="MobiDB-lite"/>
    </source>
</evidence>
<dbReference type="EMBL" id="JARQZJ010000141">
    <property type="protein sequence ID" value="KAK9892920.1"/>
    <property type="molecule type" value="Genomic_DNA"/>
</dbReference>
<keyword evidence="4" id="KW-1185">Reference proteome</keyword>
<proteinExistence type="predicted"/>
<evidence type="ECO:0000313" key="4">
    <source>
        <dbReference type="Proteomes" id="UP001431783"/>
    </source>
</evidence>
<accession>A0AAW1VFV1</accession>
<protein>
    <submittedName>
        <fullName evidence="3">Uncharacterized protein</fullName>
    </submittedName>
</protein>
<feature type="region of interest" description="Disordered" evidence="1">
    <location>
        <begin position="68"/>
        <end position="96"/>
    </location>
</feature>
<comment type="caution">
    <text evidence="3">The sequence shown here is derived from an EMBL/GenBank/DDBJ whole genome shotgun (WGS) entry which is preliminary data.</text>
</comment>
<keyword evidence="2" id="KW-1133">Transmembrane helix</keyword>
<dbReference type="Proteomes" id="UP001431783">
    <property type="component" value="Unassembled WGS sequence"/>
</dbReference>
<dbReference type="AlphaFoldDB" id="A0AAW1VFV1"/>
<reference evidence="3 4" key="1">
    <citation type="submission" date="2023-03" db="EMBL/GenBank/DDBJ databases">
        <title>Genome insight into feeding habits of ladybird beetles.</title>
        <authorList>
            <person name="Li H.-S."/>
            <person name="Huang Y.-H."/>
            <person name="Pang H."/>
        </authorList>
    </citation>
    <scope>NUCLEOTIDE SEQUENCE [LARGE SCALE GENOMIC DNA]</scope>
    <source>
        <strain evidence="3">SYSU_2023b</strain>
        <tissue evidence="3">Whole body</tissue>
    </source>
</reference>
<keyword evidence="2" id="KW-0472">Membrane</keyword>
<gene>
    <name evidence="3" type="ORF">WA026_022786</name>
</gene>
<evidence type="ECO:0000313" key="3">
    <source>
        <dbReference type="EMBL" id="KAK9892920.1"/>
    </source>
</evidence>
<keyword evidence="2" id="KW-0812">Transmembrane</keyword>
<sequence length="213" mass="23974">MSGLVYTAIDLLYTLILFGDVLAGGYLRCSALPEVMKFLELFGGEVINTIRIIVVLAITLVNGKRPVEDISTPTEENTETEKQEATGNPFIKPSETPRAKNAKTYKQIDILFKPTKNFIKIHSPPLVLNYNQIKDLFDNVWGSTDPVSVVKNYTNDLLAVVNMLTEIYPHFTERNIKSRSTKLKKKLLKHIEGETTDDLHTDIESDSSQETTN</sequence>
<name>A0AAW1VFV1_9CUCU</name>
<feature type="transmembrane region" description="Helical" evidence="2">
    <location>
        <begin position="39"/>
        <end position="61"/>
    </location>
</feature>
<evidence type="ECO:0000256" key="2">
    <source>
        <dbReference type="SAM" id="Phobius"/>
    </source>
</evidence>